<dbReference type="EMBL" id="JH668657">
    <property type="protein sequence ID" value="KAG6460141.1"/>
    <property type="molecule type" value="Genomic_DNA"/>
</dbReference>
<dbReference type="InterPro" id="IPR023796">
    <property type="entry name" value="Serpin_dom"/>
</dbReference>
<comment type="caution">
    <text evidence="4">The sequence shown here is derived from an EMBL/GenBank/DDBJ whole genome shotgun (WGS) entry which is preliminary data.</text>
</comment>
<dbReference type="Proteomes" id="UP000791440">
    <property type="component" value="Unassembled WGS sequence"/>
</dbReference>
<dbReference type="Pfam" id="PF00079">
    <property type="entry name" value="Serpin"/>
    <property type="match status" value="1"/>
</dbReference>
<dbReference type="AlphaFoldDB" id="A0A921ZNJ4"/>
<evidence type="ECO:0000313" key="4">
    <source>
        <dbReference type="EMBL" id="KAG6460142.1"/>
    </source>
</evidence>
<dbReference type="SMART" id="SM00093">
    <property type="entry name" value="SERPIN"/>
    <property type="match status" value="1"/>
</dbReference>
<sequence>MRKILLILACAATIIQLASAYSKKDKDCKCHDSDTEIGQRSRYADIIHEIQSSLFNYFYKKYPNKSVSVTGSSVLSILTQLALHKPRGADYEKLLQILHVKNIEEAKALARLIVNIINKDKNQSQKYEVYADRTQLYTRIFLNNFKEVCDGEARYLNYKNNVEAESNINDWYSPPENKDHGIRSRCYRRNGLIFKTTLNMSIDFSHPNNPSGRALVDYYVDSNTVVKIPSLHGNARVLYYKDTELNIEYVGIYYNNHGAVLLLGMPNDTKDLPRVVEIFTNKEKKDKIIRSLKLICVELTTILGAVHMKNNLVPYLLGQGFNPNGYYNVFTRSTANVNAYVQHINIVVSEIQQRASIHSPMCPIGKCLPKVRLNKPMAYCAIQDELSLALGTFVIERKGEYV</sequence>
<keyword evidence="5" id="KW-1185">Reference proteome</keyword>
<comment type="similarity">
    <text evidence="1">Belongs to the serpin family.</text>
</comment>
<proteinExistence type="inferred from homology"/>
<reference evidence="4" key="1">
    <citation type="journal article" date="2016" name="Insect Biochem. Mol. Biol.">
        <title>Multifaceted biological insights from a draft genome sequence of the tobacco hornworm moth, Manduca sexta.</title>
        <authorList>
            <person name="Kanost M.R."/>
            <person name="Arrese E.L."/>
            <person name="Cao X."/>
            <person name="Chen Y.R."/>
            <person name="Chellapilla S."/>
            <person name="Goldsmith M.R."/>
            <person name="Grosse-Wilde E."/>
            <person name="Heckel D.G."/>
            <person name="Herndon N."/>
            <person name="Jiang H."/>
            <person name="Papanicolaou A."/>
            <person name="Qu J."/>
            <person name="Soulages J.L."/>
            <person name="Vogel H."/>
            <person name="Walters J."/>
            <person name="Waterhouse R.M."/>
            <person name="Ahn S.J."/>
            <person name="Almeida F.C."/>
            <person name="An C."/>
            <person name="Aqrawi P."/>
            <person name="Bretschneider A."/>
            <person name="Bryant W.B."/>
            <person name="Bucks S."/>
            <person name="Chao H."/>
            <person name="Chevignon G."/>
            <person name="Christen J.M."/>
            <person name="Clarke D.F."/>
            <person name="Dittmer N.T."/>
            <person name="Ferguson L.C.F."/>
            <person name="Garavelou S."/>
            <person name="Gordon K.H.J."/>
            <person name="Gunaratna R.T."/>
            <person name="Han Y."/>
            <person name="Hauser F."/>
            <person name="He Y."/>
            <person name="Heidel-Fischer H."/>
            <person name="Hirsh A."/>
            <person name="Hu Y."/>
            <person name="Jiang H."/>
            <person name="Kalra D."/>
            <person name="Klinner C."/>
            <person name="Konig C."/>
            <person name="Kovar C."/>
            <person name="Kroll A.R."/>
            <person name="Kuwar S.S."/>
            <person name="Lee S.L."/>
            <person name="Lehman R."/>
            <person name="Li K."/>
            <person name="Li Z."/>
            <person name="Liang H."/>
            <person name="Lovelace S."/>
            <person name="Lu Z."/>
            <person name="Mansfield J.H."/>
            <person name="McCulloch K.J."/>
            <person name="Mathew T."/>
            <person name="Morton B."/>
            <person name="Muzny D.M."/>
            <person name="Neunemann D."/>
            <person name="Ongeri F."/>
            <person name="Pauchet Y."/>
            <person name="Pu L.L."/>
            <person name="Pyrousis I."/>
            <person name="Rao X.J."/>
            <person name="Redding A."/>
            <person name="Roesel C."/>
            <person name="Sanchez-Gracia A."/>
            <person name="Schaack S."/>
            <person name="Shukla A."/>
            <person name="Tetreau G."/>
            <person name="Wang Y."/>
            <person name="Xiong G.H."/>
            <person name="Traut W."/>
            <person name="Walsh T.K."/>
            <person name="Worley K.C."/>
            <person name="Wu D."/>
            <person name="Wu W."/>
            <person name="Wu Y.Q."/>
            <person name="Zhang X."/>
            <person name="Zou Z."/>
            <person name="Zucker H."/>
            <person name="Briscoe A.D."/>
            <person name="Burmester T."/>
            <person name="Clem R.J."/>
            <person name="Feyereisen R."/>
            <person name="Grimmelikhuijzen C.J.P."/>
            <person name="Hamodrakas S.J."/>
            <person name="Hansson B.S."/>
            <person name="Huguet E."/>
            <person name="Jermiin L.S."/>
            <person name="Lan Q."/>
            <person name="Lehman H.K."/>
            <person name="Lorenzen M."/>
            <person name="Merzendorfer H."/>
            <person name="Michalopoulos I."/>
            <person name="Morton D.B."/>
            <person name="Muthukrishnan S."/>
            <person name="Oakeshott J.G."/>
            <person name="Palmer W."/>
            <person name="Park Y."/>
            <person name="Passarelli A.L."/>
            <person name="Rozas J."/>
            <person name="Schwartz L.M."/>
            <person name="Smith W."/>
            <person name="Southgate A."/>
            <person name="Vilcinskas A."/>
            <person name="Vogt R."/>
            <person name="Wang P."/>
            <person name="Werren J."/>
            <person name="Yu X.Q."/>
            <person name="Zhou J.J."/>
            <person name="Brown S.J."/>
            <person name="Scherer S.E."/>
            <person name="Richards S."/>
            <person name="Blissard G.W."/>
        </authorList>
    </citation>
    <scope>NUCLEOTIDE SEQUENCE</scope>
</reference>
<gene>
    <name evidence="4" type="ORF">O3G_MSEX011792</name>
</gene>
<organism evidence="4 5">
    <name type="scientific">Manduca sexta</name>
    <name type="common">Tobacco hawkmoth</name>
    <name type="synonym">Tobacco hornworm</name>
    <dbReference type="NCBI Taxonomy" id="7130"/>
    <lineage>
        <taxon>Eukaryota</taxon>
        <taxon>Metazoa</taxon>
        <taxon>Ecdysozoa</taxon>
        <taxon>Arthropoda</taxon>
        <taxon>Hexapoda</taxon>
        <taxon>Insecta</taxon>
        <taxon>Pterygota</taxon>
        <taxon>Neoptera</taxon>
        <taxon>Endopterygota</taxon>
        <taxon>Lepidoptera</taxon>
        <taxon>Glossata</taxon>
        <taxon>Ditrysia</taxon>
        <taxon>Bombycoidea</taxon>
        <taxon>Sphingidae</taxon>
        <taxon>Sphinginae</taxon>
        <taxon>Sphingini</taxon>
        <taxon>Manduca</taxon>
    </lineage>
</organism>
<evidence type="ECO:0000259" key="3">
    <source>
        <dbReference type="SMART" id="SM00093"/>
    </source>
</evidence>
<protein>
    <recommendedName>
        <fullName evidence="3">Serpin domain-containing protein</fullName>
    </recommendedName>
</protein>
<dbReference type="EMBL" id="JH668657">
    <property type="protein sequence ID" value="KAG6460142.1"/>
    <property type="molecule type" value="Genomic_DNA"/>
</dbReference>
<name>A0A921ZNJ4_MANSE</name>
<reference evidence="4" key="2">
    <citation type="submission" date="2020-12" db="EMBL/GenBank/DDBJ databases">
        <authorList>
            <person name="Kanost M."/>
        </authorList>
    </citation>
    <scope>NUCLEOTIDE SEQUENCE</scope>
</reference>
<evidence type="ECO:0000256" key="1">
    <source>
        <dbReference type="RuleBase" id="RU000411"/>
    </source>
</evidence>
<evidence type="ECO:0000256" key="2">
    <source>
        <dbReference type="SAM" id="SignalP"/>
    </source>
</evidence>
<feature type="signal peptide" evidence="2">
    <location>
        <begin position="1"/>
        <end position="20"/>
    </location>
</feature>
<feature type="chain" id="PRO_5038324531" description="Serpin domain-containing protein" evidence="2">
    <location>
        <begin position="21"/>
        <end position="402"/>
    </location>
</feature>
<feature type="domain" description="Serpin" evidence="3">
    <location>
        <begin position="52"/>
        <end position="396"/>
    </location>
</feature>
<evidence type="ECO:0000313" key="5">
    <source>
        <dbReference type="Proteomes" id="UP000791440"/>
    </source>
</evidence>
<accession>A0A921ZNJ4</accession>
<keyword evidence="2" id="KW-0732">Signal</keyword>